<feature type="transmembrane region" description="Helical" evidence="1">
    <location>
        <begin position="188"/>
        <end position="208"/>
    </location>
</feature>
<keyword evidence="1" id="KW-0812">Transmembrane</keyword>
<dbReference type="RefSeq" id="WP_179904760.1">
    <property type="nucleotide sequence ID" value="NZ_JACBXS010000005.1"/>
</dbReference>
<protein>
    <submittedName>
        <fullName evidence="2">Uncharacterized protein</fullName>
    </submittedName>
</protein>
<reference evidence="2 3" key="1">
    <citation type="journal article" date="2000" name="Arch. Microbiol.">
        <title>Rhodobaca bogoriensis gen. nov. and sp. nov., an alkaliphilic purple nonsulfur bacterium from African Rift Valley soda lakes.</title>
        <authorList>
            <person name="Milford A.D."/>
            <person name="Achenbach L.A."/>
            <person name="Jung D.O."/>
            <person name="Madigan M.T."/>
        </authorList>
    </citation>
    <scope>NUCLEOTIDE SEQUENCE [LARGE SCALE GENOMIC DNA]</scope>
    <source>
        <strain evidence="2 3">2376</strain>
    </source>
</reference>
<proteinExistence type="predicted"/>
<accession>A0A7Z0HXD3</accession>
<feature type="transmembrane region" description="Helical" evidence="1">
    <location>
        <begin position="151"/>
        <end position="176"/>
    </location>
</feature>
<organism evidence="2 3">
    <name type="scientific">Rhabdonatronobacter sediminivivens</name>
    <dbReference type="NCBI Taxonomy" id="2743469"/>
    <lineage>
        <taxon>Bacteria</taxon>
        <taxon>Pseudomonadati</taxon>
        <taxon>Pseudomonadota</taxon>
        <taxon>Alphaproteobacteria</taxon>
        <taxon>Rhodobacterales</taxon>
        <taxon>Paracoccaceae</taxon>
        <taxon>Rhabdonatronobacter</taxon>
    </lineage>
</organism>
<comment type="caution">
    <text evidence="2">The sequence shown here is derived from an EMBL/GenBank/DDBJ whole genome shotgun (WGS) entry which is preliminary data.</text>
</comment>
<sequence length="714" mass="78014">MTKQLIVVVHGVGVREAGASTDMLSTALEPAHPDDPLAETPEADAPRFIPGSSDDFHLLEHPRQDSGTRARDFPARLRRFREAVPDNDHRNPRERVIADFYWGDVAALRGGAPGLVLGFFRVAMGLGHAIRENARAVFPEPFGPDQRMRQLAAAAVLTLHGPVIAINIVLLGGLLLHRALTYLAEDPPAAVTALVLAALAMAGGMVALRYTHAFLTRHMAGWLALTGAAVLLMQLVAPPPSDAAALGTLDLWLVTRSCAIFPDTTDCTDGYTGIYLIGLRLYAAMILALALAIGLAVAVGFGSWSRYRRGARPEHVVDLTVPALGLMILLWFLLISAIWGSVGYLGPDIIPEPEHVTSALRGLLPALVALIALAVIAGYVMWGKRALGQGFDPARYMDDPDTLAERHRLLICRRMLLVLFIFLGLLLTVGAHALTGFGGGWGRLSPDWLLARATPVLLGITATAGVVLVTTARPLFEAGLGILTDVLSWINDASWNSRALVKDPKTGAPVPHGPHTRTWIERALGWRKEPPAMHMPQGYWLRRRIRERMNLLMAQLIRDEAPDHIVLVSHSQGTVIALEVLASEGARWLEQLPEDGTIGLITMGAPYTHLYNRYFPESFPPPRQRPQWRPRGDSETAVLSRWVNIFRVDDFVGTHIDANRHHRAPPDPGDRWPQEIPVPAGGHTNYWTDRTVAQHLRRELAPPTPALAAARAPV</sequence>
<dbReference type="SUPFAM" id="SSF53474">
    <property type="entry name" value="alpha/beta-Hydrolases"/>
    <property type="match status" value="1"/>
</dbReference>
<dbReference type="Gene3D" id="3.40.50.1820">
    <property type="entry name" value="alpha/beta hydrolase"/>
    <property type="match status" value="1"/>
</dbReference>
<dbReference type="EMBL" id="JACBXS010000005">
    <property type="protein sequence ID" value="NYS24058.1"/>
    <property type="molecule type" value="Genomic_DNA"/>
</dbReference>
<evidence type="ECO:0000313" key="2">
    <source>
        <dbReference type="EMBL" id="NYS24058.1"/>
    </source>
</evidence>
<dbReference type="Proteomes" id="UP000529417">
    <property type="component" value="Unassembled WGS sequence"/>
</dbReference>
<evidence type="ECO:0000256" key="1">
    <source>
        <dbReference type="SAM" id="Phobius"/>
    </source>
</evidence>
<feature type="transmembrane region" description="Helical" evidence="1">
    <location>
        <begin position="316"/>
        <end position="342"/>
    </location>
</feature>
<gene>
    <name evidence="2" type="ORF">HUK65_03565</name>
</gene>
<keyword evidence="3" id="KW-1185">Reference proteome</keyword>
<evidence type="ECO:0000313" key="3">
    <source>
        <dbReference type="Proteomes" id="UP000529417"/>
    </source>
</evidence>
<dbReference type="AlphaFoldDB" id="A0A7Z0HXD3"/>
<feature type="transmembrane region" description="Helical" evidence="1">
    <location>
        <begin position="281"/>
        <end position="304"/>
    </location>
</feature>
<keyword evidence="1" id="KW-0472">Membrane</keyword>
<feature type="transmembrane region" description="Helical" evidence="1">
    <location>
        <begin position="362"/>
        <end position="382"/>
    </location>
</feature>
<name>A0A7Z0HXD3_9RHOB</name>
<keyword evidence="1" id="KW-1133">Transmembrane helix</keyword>
<dbReference type="InterPro" id="IPR029058">
    <property type="entry name" value="AB_hydrolase_fold"/>
</dbReference>
<feature type="transmembrane region" description="Helical" evidence="1">
    <location>
        <begin position="449"/>
        <end position="469"/>
    </location>
</feature>
<feature type="transmembrane region" description="Helical" evidence="1">
    <location>
        <begin position="416"/>
        <end position="437"/>
    </location>
</feature>
<feature type="transmembrane region" description="Helical" evidence="1">
    <location>
        <begin position="220"/>
        <end position="237"/>
    </location>
</feature>